<sequence>MGGIDQDEPADTENNTLVRNYITSTLKALDWHIEEDEFTGDTPIGQKRFTNVIATKDPKATKRVILAAHFDSKYFASYPMNQFVGATDSAAPCAMMLDLAESLNKLLDERNQRLEDGEEDDEDVADTTLQLVFFDGEEAFHDWTDTDSIYGARHLAEKWHTTYVLPHSKRRLLGPHTTELGSVEHLILLDLLGAPKPTIRSFFPDTAWLFDALVSAETRLGNSGAFVYDKDGKAGSQAGTPSWQSFFIKRSGHPGTYGYIGDDHVPFLHKGVPILHLIAEPFPRVWHRLEDNADALDIPTMRRWNILLRVFMSEYLNLRPAEAKTREEPAVQRLVSELVGLPMNDILPEFADVLEL</sequence>
<protein>
    <recommendedName>
        <fullName evidence="3">Peptide hydrolase</fullName>
        <ecNumber evidence="3">3.4.-.-</ecNumber>
    </recommendedName>
</protein>
<evidence type="ECO:0000256" key="2">
    <source>
        <dbReference type="ARBA" id="ARBA00023315"/>
    </source>
</evidence>
<keyword evidence="3" id="KW-0378">Hydrolase</keyword>
<keyword evidence="2" id="KW-0012">Acyltransferase</keyword>
<dbReference type="Pfam" id="PF04389">
    <property type="entry name" value="Peptidase_M28"/>
    <property type="match status" value="1"/>
</dbReference>
<comment type="caution">
    <text evidence="5">The sequence shown here is derived from an EMBL/GenBank/DDBJ whole genome shotgun (WGS) entry which is preliminary data.</text>
</comment>
<name>A0ABR3G016_9AGAR</name>
<dbReference type="SUPFAM" id="SSF53187">
    <property type="entry name" value="Zn-dependent exopeptidases"/>
    <property type="match status" value="1"/>
</dbReference>
<dbReference type="Proteomes" id="UP001465976">
    <property type="component" value="Unassembled WGS sequence"/>
</dbReference>
<keyword evidence="1" id="KW-0808">Transferase</keyword>
<evidence type="ECO:0000313" key="6">
    <source>
        <dbReference type="Proteomes" id="UP001465976"/>
    </source>
</evidence>
<dbReference type="InterPro" id="IPR040234">
    <property type="entry name" value="QC/QCL"/>
</dbReference>
<keyword evidence="3" id="KW-0645">Protease</keyword>
<dbReference type="CDD" id="cd03880">
    <property type="entry name" value="M28_QC_like"/>
    <property type="match status" value="1"/>
</dbReference>
<comment type="similarity">
    <text evidence="3">Belongs to the peptidase M28 family.</text>
</comment>
<dbReference type="EC" id="3.4.-.-" evidence="3"/>
<evidence type="ECO:0000259" key="4">
    <source>
        <dbReference type="Pfam" id="PF04389"/>
    </source>
</evidence>
<accession>A0ABR3G016</accession>
<keyword evidence="6" id="KW-1185">Reference proteome</keyword>
<proteinExistence type="inferred from homology"/>
<dbReference type="PANTHER" id="PTHR12283">
    <property type="entry name" value="GLUTAMINYL-PEPTIDE CYCLOTRANSFERASE"/>
    <property type="match status" value="1"/>
</dbReference>
<gene>
    <name evidence="5" type="ORF">V5O48_000929</name>
</gene>
<evidence type="ECO:0000256" key="1">
    <source>
        <dbReference type="ARBA" id="ARBA00022679"/>
    </source>
</evidence>
<evidence type="ECO:0000256" key="3">
    <source>
        <dbReference type="RuleBase" id="RU361240"/>
    </source>
</evidence>
<dbReference type="EMBL" id="JBAHYK010000016">
    <property type="protein sequence ID" value="KAL0581140.1"/>
    <property type="molecule type" value="Genomic_DNA"/>
</dbReference>
<dbReference type="InterPro" id="IPR037457">
    <property type="entry name" value="M28_QC"/>
</dbReference>
<evidence type="ECO:0000313" key="5">
    <source>
        <dbReference type="EMBL" id="KAL0581140.1"/>
    </source>
</evidence>
<organism evidence="5 6">
    <name type="scientific">Marasmius crinis-equi</name>
    <dbReference type="NCBI Taxonomy" id="585013"/>
    <lineage>
        <taxon>Eukaryota</taxon>
        <taxon>Fungi</taxon>
        <taxon>Dikarya</taxon>
        <taxon>Basidiomycota</taxon>
        <taxon>Agaricomycotina</taxon>
        <taxon>Agaricomycetes</taxon>
        <taxon>Agaricomycetidae</taxon>
        <taxon>Agaricales</taxon>
        <taxon>Marasmiineae</taxon>
        <taxon>Marasmiaceae</taxon>
        <taxon>Marasmius</taxon>
    </lineage>
</organism>
<dbReference type="Gene3D" id="3.40.630.10">
    <property type="entry name" value="Zn peptidases"/>
    <property type="match status" value="1"/>
</dbReference>
<dbReference type="PANTHER" id="PTHR12283:SF6">
    <property type="entry name" value="GLUTAMINYL-PEPTIDE CYCLOTRANSFERASE-RELATED"/>
    <property type="match status" value="1"/>
</dbReference>
<reference evidence="5 6" key="1">
    <citation type="submission" date="2024-02" db="EMBL/GenBank/DDBJ databases">
        <title>A draft genome for the cacao thread blight pathogen Marasmius crinis-equi.</title>
        <authorList>
            <person name="Cohen S.P."/>
            <person name="Baruah I.K."/>
            <person name="Amoako-Attah I."/>
            <person name="Bukari Y."/>
            <person name="Meinhardt L.W."/>
            <person name="Bailey B.A."/>
        </authorList>
    </citation>
    <scope>NUCLEOTIDE SEQUENCE [LARGE SCALE GENOMIC DNA]</scope>
    <source>
        <strain evidence="5 6">GH-76</strain>
    </source>
</reference>
<dbReference type="InterPro" id="IPR007484">
    <property type="entry name" value="Peptidase_M28"/>
</dbReference>
<keyword evidence="3" id="KW-0479">Metal-binding</keyword>
<feature type="domain" description="Peptidase M28" evidence="4">
    <location>
        <begin position="51"/>
        <end position="310"/>
    </location>
</feature>
<keyword evidence="3" id="KW-0862">Zinc</keyword>